<keyword evidence="1" id="KW-0812">Transmembrane</keyword>
<comment type="caution">
    <text evidence="2">The sequence shown here is derived from an EMBL/GenBank/DDBJ whole genome shotgun (WGS) entry which is preliminary data.</text>
</comment>
<dbReference type="Proteomes" id="UP000730482">
    <property type="component" value="Unassembled WGS sequence"/>
</dbReference>
<reference evidence="2 3" key="1">
    <citation type="submission" date="2020-02" db="EMBL/GenBank/DDBJ databases">
        <title>Acidophilic actinobacteria isolated from forest soil.</title>
        <authorList>
            <person name="Golinska P."/>
        </authorList>
    </citation>
    <scope>NUCLEOTIDE SEQUENCE [LARGE SCALE GENOMIC DNA]</scope>
    <source>
        <strain evidence="2 3">NL8</strain>
    </source>
</reference>
<dbReference type="RefSeq" id="WP_212022251.1">
    <property type="nucleotide sequence ID" value="NZ_JAAFYZ010000421.1"/>
</dbReference>
<keyword evidence="1" id="KW-0472">Membrane</keyword>
<feature type="transmembrane region" description="Helical" evidence="1">
    <location>
        <begin position="252"/>
        <end position="269"/>
    </location>
</feature>
<feature type="transmembrane region" description="Helical" evidence="1">
    <location>
        <begin position="130"/>
        <end position="148"/>
    </location>
</feature>
<organism evidence="2 3">
    <name type="scientific">Catenulispora pinistramenti</name>
    <dbReference type="NCBI Taxonomy" id="2705254"/>
    <lineage>
        <taxon>Bacteria</taxon>
        <taxon>Bacillati</taxon>
        <taxon>Actinomycetota</taxon>
        <taxon>Actinomycetes</taxon>
        <taxon>Catenulisporales</taxon>
        <taxon>Catenulisporaceae</taxon>
        <taxon>Catenulispora</taxon>
    </lineage>
</organism>
<accession>A0ABS5L8F4</accession>
<protein>
    <recommendedName>
        <fullName evidence="4">Integral membrane protein</fullName>
    </recommendedName>
</protein>
<feature type="transmembrane region" description="Helical" evidence="1">
    <location>
        <begin position="81"/>
        <end position="102"/>
    </location>
</feature>
<keyword evidence="3" id="KW-1185">Reference proteome</keyword>
<keyword evidence="1" id="KW-1133">Transmembrane helix</keyword>
<name>A0ABS5L8F4_9ACTN</name>
<evidence type="ECO:0008006" key="4">
    <source>
        <dbReference type="Google" id="ProtNLM"/>
    </source>
</evidence>
<evidence type="ECO:0000313" key="2">
    <source>
        <dbReference type="EMBL" id="MBS2554631.1"/>
    </source>
</evidence>
<feature type="transmembrane region" description="Helical" evidence="1">
    <location>
        <begin position="201"/>
        <end position="220"/>
    </location>
</feature>
<feature type="transmembrane region" description="Helical" evidence="1">
    <location>
        <begin position="305"/>
        <end position="323"/>
    </location>
</feature>
<proteinExistence type="predicted"/>
<sequence length="342" mass="36094">MSGERLERRYRGLLRILPKSYREARGEELLSTLMEGAEEGRTRPELREVLSLARLGARARLGRAADGALVTTRTGEMVRTVALTGTALLAFVGLTQLAMIVANARSNPAITWTWSDPSVFVLGPRDRLDILPSEIPACWSAVLGLIALGRWRAARVLALLTFLVSAYLTDGMELALREETVLAGIVTAALFAVRGAHARRALVPGLLGTVAALGLGAVVYEGQKTLPPGPESRLPIRMLDVLQGWGQTENRHAMVLAALAVAAVAVLGYRSSARPVALAVVAAAAIGPDLILASQRPYYVGGDRIPLAFFAGGLVLVAALAVLKERLGGRSVRSGSSGAVVG</sequence>
<evidence type="ECO:0000313" key="3">
    <source>
        <dbReference type="Proteomes" id="UP000730482"/>
    </source>
</evidence>
<feature type="transmembrane region" description="Helical" evidence="1">
    <location>
        <begin position="276"/>
        <end position="293"/>
    </location>
</feature>
<gene>
    <name evidence="2" type="ORF">KGQ19_48035</name>
</gene>
<dbReference type="EMBL" id="JAAFYZ010000421">
    <property type="protein sequence ID" value="MBS2554631.1"/>
    <property type="molecule type" value="Genomic_DNA"/>
</dbReference>
<evidence type="ECO:0000256" key="1">
    <source>
        <dbReference type="SAM" id="Phobius"/>
    </source>
</evidence>